<gene>
    <name evidence="1" type="ORF">apy_00430</name>
</gene>
<comment type="caution">
    <text evidence="1">The sequence shown here is derived from an EMBL/GenBank/DDBJ whole genome shotgun (WGS) entry which is preliminary data.</text>
</comment>
<dbReference type="Proteomes" id="UP000291213">
    <property type="component" value="Unassembled WGS sequence"/>
</dbReference>
<reference evidence="1 2" key="1">
    <citation type="submission" date="2017-02" db="EMBL/GenBank/DDBJ databases">
        <title>isolation and characterization of a novel temperate virus Aeropyrum globular virus 1 infecting hyperthermophilic archaeon Aeropyrum.</title>
        <authorList>
            <person name="Yumiya M."/>
            <person name="Yoshida T."/>
            <person name="Sako Y."/>
        </authorList>
    </citation>
    <scope>NUCLEOTIDE SEQUENCE [LARGE SCALE GENOMIC DNA]</scope>
    <source>
        <strain evidence="1 2">YK1-12-2013</strain>
    </source>
</reference>
<protein>
    <submittedName>
        <fullName evidence="1">Uncharacterized protein</fullName>
    </submittedName>
</protein>
<evidence type="ECO:0000313" key="2">
    <source>
        <dbReference type="Proteomes" id="UP000291213"/>
    </source>
</evidence>
<sequence length="188" mass="21366">MSSSSNVDPVSQAFKEVLEEIYWQESLEEAEKRLEEFIASMDEDLRELLLEKRREYCSNPEAVVSILSLEALLSSEDLKDVEQEYKQAMIAKAMINAAFLIQCTPTWSELTPDEKAWVLAPLYKASYGIELALKGDAIDKLHLNHALEMLEIALARAEMLGLVEEMRDHIEMMAERLFEESGSPHSGQ</sequence>
<dbReference type="RefSeq" id="WP_131159405.1">
    <property type="nucleotide sequence ID" value="NZ_BDMD01000001.1"/>
</dbReference>
<name>A0A401H7G7_AERPX</name>
<dbReference type="EMBL" id="BDMD01000001">
    <property type="protein sequence ID" value="GBF08318.1"/>
    <property type="molecule type" value="Genomic_DNA"/>
</dbReference>
<dbReference type="AlphaFoldDB" id="A0A401H7G7"/>
<accession>A0A401H7G7</accession>
<organism evidence="1 2">
    <name type="scientific">Aeropyrum pernix</name>
    <dbReference type="NCBI Taxonomy" id="56636"/>
    <lineage>
        <taxon>Archaea</taxon>
        <taxon>Thermoproteota</taxon>
        <taxon>Thermoprotei</taxon>
        <taxon>Desulfurococcales</taxon>
        <taxon>Desulfurococcaceae</taxon>
        <taxon>Aeropyrum</taxon>
    </lineage>
</organism>
<dbReference type="OrthoDB" id="46025at2157"/>
<evidence type="ECO:0000313" key="1">
    <source>
        <dbReference type="EMBL" id="GBF08318.1"/>
    </source>
</evidence>
<proteinExistence type="predicted"/>